<dbReference type="EMBL" id="JBHSKD010000002">
    <property type="protein sequence ID" value="MFC5175397.1"/>
    <property type="molecule type" value="Genomic_DNA"/>
</dbReference>
<dbReference type="InterPro" id="IPR005149">
    <property type="entry name" value="Tscrpt_reg_PadR_N"/>
</dbReference>
<evidence type="ECO:0000313" key="2">
    <source>
        <dbReference type="EMBL" id="MFC5175397.1"/>
    </source>
</evidence>
<dbReference type="SUPFAM" id="SSF46785">
    <property type="entry name" value="Winged helix' DNA-binding domain"/>
    <property type="match status" value="1"/>
</dbReference>
<protein>
    <submittedName>
        <fullName evidence="2">PadR family transcriptional regulator</fullName>
    </submittedName>
</protein>
<dbReference type="InterPro" id="IPR036390">
    <property type="entry name" value="WH_DNA-bd_sf"/>
</dbReference>
<dbReference type="PANTHER" id="PTHR43252">
    <property type="entry name" value="TRANSCRIPTIONAL REGULATOR YQJI"/>
    <property type="match status" value="1"/>
</dbReference>
<keyword evidence="3" id="KW-1185">Reference proteome</keyword>
<dbReference type="RefSeq" id="WP_378586097.1">
    <property type="nucleotide sequence ID" value="NZ_JBHSKD010000002.1"/>
</dbReference>
<dbReference type="Gene3D" id="1.10.10.10">
    <property type="entry name" value="Winged helix-like DNA-binding domain superfamily/Winged helix DNA-binding domain"/>
    <property type="match status" value="1"/>
</dbReference>
<dbReference type="PANTHER" id="PTHR43252:SF4">
    <property type="entry name" value="TRANSCRIPTIONAL REGULATORY PROTEIN"/>
    <property type="match status" value="1"/>
</dbReference>
<evidence type="ECO:0000259" key="1">
    <source>
        <dbReference type="Pfam" id="PF03551"/>
    </source>
</evidence>
<dbReference type="InterPro" id="IPR036388">
    <property type="entry name" value="WH-like_DNA-bd_sf"/>
</dbReference>
<gene>
    <name evidence="2" type="ORF">ACFPGP_01855</name>
</gene>
<evidence type="ECO:0000313" key="3">
    <source>
        <dbReference type="Proteomes" id="UP001596087"/>
    </source>
</evidence>
<sequence length="207" mass="22611">MTLTTTSYAILGLLDLRDWSAYELAQQATRSLAYTWPVSESQLYAEPKRLAREGLISVHERAAGPVRSRQVFSITAAGRRALRAWLATEPAAPVVRIEALLRCLLATSGGKDDLLRSLAATREAAAQAYDNGQAMVGAMVTGELPFPERLHANVLWMTFAADLLRLVVEWADSAAAEVEAWDDAEHGGDPARARRMLESLPRLLPGD</sequence>
<feature type="domain" description="Transcription regulator PadR N-terminal" evidence="1">
    <location>
        <begin position="10"/>
        <end position="83"/>
    </location>
</feature>
<proteinExistence type="predicted"/>
<dbReference type="Pfam" id="PF03551">
    <property type="entry name" value="PadR"/>
    <property type="match status" value="1"/>
</dbReference>
<name>A0ABW0BEI7_9ACTN</name>
<organism evidence="2 3">
    <name type="scientific">Nocardioides taihuensis</name>
    <dbReference type="NCBI Taxonomy" id="1835606"/>
    <lineage>
        <taxon>Bacteria</taxon>
        <taxon>Bacillati</taxon>
        <taxon>Actinomycetota</taxon>
        <taxon>Actinomycetes</taxon>
        <taxon>Propionibacteriales</taxon>
        <taxon>Nocardioidaceae</taxon>
        <taxon>Nocardioides</taxon>
    </lineage>
</organism>
<dbReference type="Proteomes" id="UP001596087">
    <property type="component" value="Unassembled WGS sequence"/>
</dbReference>
<comment type="caution">
    <text evidence="2">The sequence shown here is derived from an EMBL/GenBank/DDBJ whole genome shotgun (WGS) entry which is preliminary data.</text>
</comment>
<reference evidence="3" key="1">
    <citation type="journal article" date="2019" name="Int. J. Syst. Evol. Microbiol.">
        <title>The Global Catalogue of Microorganisms (GCM) 10K type strain sequencing project: providing services to taxonomists for standard genome sequencing and annotation.</title>
        <authorList>
            <consortium name="The Broad Institute Genomics Platform"/>
            <consortium name="The Broad Institute Genome Sequencing Center for Infectious Disease"/>
            <person name="Wu L."/>
            <person name="Ma J."/>
        </authorList>
    </citation>
    <scope>NUCLEOTIDE SEQUENCE [LARGE SCALE GENOMIC DNA]</scope>
    <source>
        <strain evidence="3">DFY41</strain>
    </source>
</reference>
<accession>A0ABW0BEI7</accession>